<evidence type="ECO:0000313" key="9">
    <source>
        <dbReference type="EMBL" id="ACV68602.1"/>
    </source>
</evidence>
<evidence type="ECO:0000256" key="7">
    <source>
        <dbReference type="ARBA" id="ARBA00023317"/>
    </source>
</evidence>
<proteinExistence type="inferred from homology"/>
<dbReference type="Gene3D" id="3.50.20.10">
    <property type="entry name" value="Pyruvoyl-Dependent Histidine Decarboxylase, subunit B"/>
    <property type="match status" value="1"/>
</dbReference>
<dbReference type="AlphaFoldDB" id="C8X2F5"/>
<dbReference type="eggNOG" id="COG1945">
    <property type="taxonomic scope" value="Bacteria"/>
</dbReference>
<dbReference type="EC" id="4.1.1.19" evidence="3"/>
<keyword evidence="5" id="KW-0210">Decarboxylase</keyword>
<dbReference type="EMBL" id="CP001734">
    <property type="protein sequence ID" value="ACV68602.1"/>
    <property type="molecule type" value="Genomic_DNA"/>
</dbReference>
<dbReference type="Proteomes" id="UP000001052">
    <property type="component" value="Chromosome"/>
</dbReference>
<dbReference type="HAMAP" id="MF_01404">
    <property type="entry name" value="PvlArgDC"/>
    <property type="match status" value="1"/>
</dbReference>
<keyword evidence="10" id="KW-1185">Reference proteome</keyword>
<reference evidence="9 10" key="2">
    <citation type="journal article" date="2010" name="Stand. Genomic Sci.">
        <title>Complete genome sequence of Desulfohalobium retbaense type strain (HR(100)).</title>
        <authorList>
            <person name="Spring S."/>
            <person name="Nolan M."/>
            <person name="Lapidus A."/>
            <person name="Glavina Del Rio T."/>
            <person name="Copeland A."/>
            <person name="Tice H."/>
            <person name="Cheng J.F."/>
            <person name="Lucas S."/>
            <person name="Land M."/>
            <person name="Chen F."/>
            <person name="Bruce D."/>
            <person name="Goodwin L."/>
            <person name="Pitluck S."/>
            <person name="Ivanova N."/>
            <person name="Mavromatis K."/>
            <person name="Mikhailova N."/>
            <person name="Pati A."/>
            <person name="Chen A."/>
            <person name="Palaniappan K."/>
            <person name="Hauser L."/>
            <person name="Chang Y.J."/>
            <person name="Jeffries C.D."/>
            <person name="Munk C."/>
            <person name="Kiss H."/>
            <person name="Chain P."/>
            <person name="Han C."/>
            <person name="Brettin T."/>
            <person name="Detter J.C."/>
            <person name="Schuler E."/>
            <person name="Goker M."/>
            <person name="Rohde M."/>
            <person name="Bristow J."/>
            <person name="Eisen J.A."/>
            <person name="Markowitz V."/>
            <person name="Hugenholtz P."/>
            <person name="Kyrpides N.C."/>
            <person name="Klenk H.P."/>
        </authorList>
    </citation>
    <scope>NUCLEOTIDE SEQUENCE [LARGE SCALE GENOMIC DNA]</scope>
    <source>
        <strain evidence="9 10">DSM 5692</strain>
    </source>
</reference>
<dbReference type="RefSeq" id="WP_015751749.1">
    <property type="nucleotide sequence ID" value="NC_013223.1"/>
</dbReference>
<evidence type="ECO:0000256" key="4">
    <source>
        <dbReference type="ARBA" id="ARBA00014727"/>
    </source>
</evidence>
<comment type="cofactor">
    <cofactor evidence="1">
        <name>pyruvate</name>
        <dbReference type="ChEBI" id="CHEBI:15361"/>
    </cofactor>
</comment>
<evidence type="ECO:0000256" key="5">
    <source>
        <dbReference type="ARBA" id="ARBA00022793"/>
    </source>
</evidence>
<sequence>MTFVPSKAFFTKGIGRHKNKLQSFELALRDARIEKQNLVYVSSIFPPKCKIISVDEGVEYLYPGQITFCVMARNATNEKGRLVGSAVGMAFPADESHYGYISEHHAFGAEELEIGDFAEDLASTMLATTLGIDFDPEKDYDERKQIYHMSGKIIDSASAPCVTRGQAGLWTTTISAAVFIP</sequence>
<gene>
    <name evidence="9" type="ordered locus">Dret_1314</name>
</gene>
<dbReference type="HOGENOM" id="CLU_114389_0_0_7"/>
<dbReference type="KEGG" id="drt:Dret_1314"/>
<organism evidence="9 10">
    <name type="scientific">Desulfohalobium retbaense (strain ATCC 49708 / DSM 5692 / JCM 16813 / HR100)</name>
    <dbReference type="NCBI Taxonomy" id="485915"/>
    <lineage>
        <taxon>Bacteria</taxon>
        <taxon>Pseudomonadati</taxon>
        <taxon>Thermodesulfobacteriota</taxon>
        <taxon>Desulfovibrionia</taxon>
        <taxon>Desulfovibrionales</taxon>
        <taxon>Desulfohalobiaceae</taxon>
        <taxon>Desulfohalobium</taxon>
    </lineage>
</organism>
<dbReference type="Pfam" id="PF01862">
    <property type="entry name" value="PvlArgDC"/>
    <property type="match status" value="1"/>
</dbReference>
<dbReference type="SUPFAM" id="SSF56271">
    <property type="entry name" value="Pyruvoyl-dependent histidine and arginine decarboxylases"/>
    <property type="match status" value="1"/>
</dbReference>
<evidence type="ECO:0000256" key="2">
    <source>
        <dbReference type="ARBA" id="ARBA00008611"/>
    </source>
</evidence>
<dbReference type="NCBIfam" id="TIGR00286">
    <property type="entry name" value="pyruvoyl-dependent arginine decarboxylase"/>
    <property type="match status" value="1"/>
</dbReference>
<keyword evidence="7" id="KW-0670">Pyruvate</keyword>
<reference evidence="10" key="1">
    <citation type="submission" date="2009-09" db="EMBL/GenBank/DDBJ databases">
        <title>The complete chromosome of Desulfohalobium retbaense DSM 5692.</title>
        <authorList>
            <consortium name="US DOE Joint Genome Institute (JGI-PGF)"/>
            <person name="Lucas S."/>
            <person name="Copeland A."/>
            <person name="Lapidus A."/>
            <person name="Glavina del Rio T."/>
            <person name="Dalin E."/>
            <person name="Tice H."/>
            <person name="Bruce D."/>
            <person name="Goodwin L."/>
            <person name="Pitluck S."/>
            <person name="Kyrpides N."/>
            <person name="Mavromatis K."/>
            <person name="Ivanova N."/>
            <person name="Mikhailova N."/>
            <person name="Munk A.C."/>
            <person name="Brettin T."/>
            <person name="Detter J.C."/>
            <person name="Han C."/>
            <person name="Tapia R."/>
            <person name="Larimer F."/>
            <person name="Land M."/>
            <person name="Hauser L."/>
            <person name="Markowitz V."/>
            <person name="Cheng J.-F."/>
            <person name="Hugenholtz P."/>
            <person name="Woyke T."/>
            <person name="Wu D."/>
            <person name="Spring S."/>
            <person name="Klenk H.-P."/>
            <person name="Eisen J.A."/>
        </authorList>
    </citation>
    <scope>NUCLEOTIDE SEQUENCE [LARGE SCALE GENOMIC DNA]</scope>
    <source>
        <strain evidence="10">DSM 5692</strain>
    </source>
</reference>
<dbReference type="InterPro" id="IPR002724">
    <property type="entry name" value="Pyruvoyl-dep_arg_deCO2ase"/>
</dbReference>
<dbReference type="SFLD" id="SFLDS00055">
    <property type="entry name" value="Pyruvoyl-Dependent_Histidine/A"/>
    <property type="match status" value="1"/>
</dbReference>
<dbReference type="GO" id="GO:0008792">
    <property type="term" value="F:arginine decarboxylase activity"/>
    <property type="evidence" value="ECO:0007669"/>
    <property type="project" value="UniProtKB-EC"/>
</dbReference>
<accession>C8X2F5</accession>
<evidence type="ECO:0000256" key="1">
    <source>
        <dbReference type="ARBA" id="ARBA00001928"/>
    </source>
</evidence>
<dbReference type="PANTHER" id="PTHR40438">
    <property type="entry name" value="PYRUVOYL-DEPENDENT ARGININE DECARBOXYLASE"/>
    <property type="match status" value="1"/>
</dbReference>
<name>C8X2F5_DESRD</name>
<comment type="catalytic activity">
    <reaction evidence="8">
        <text>L-arginine + H(+) = agmatine + CO2</text>
        <dbReference type="Rhea" id="RHEA:17641"/>
        <dbReference type="ChEBI" id="CHEBI:15378"/>
        <dbReference type="ChEBI" id="CHEBI:16526"/>
        <dbReference type="ChEBI" id="CHEBI:32682"/>
        <dbReference type="ChEBI" id="CHEBI:58145"/>
        <dbReference type="EC" id="4.1.1.19"/>
    </reaction>
</comment>
<dbReference type="InterPro" id="IPR016104">
    <property type="entry name" value="Pyr-dep_his/arg-deCO2ase"/>
</dbReference>
<evidence type="ECO:0000256" key="8">
    <source>
        <dbReference type="ARBA" id="ARBA00049309"/>
    </source>
</evidence>
<dbReference type="STRING" id="485915.Dret_1314"/>
<dbReference type="PIRSF" id="PIRSF005216">
    <property type="entry name" value="Pyruvoyl-dep_arg_deCO2ase"/>
    <property type="match status" value="1"/>
</dbReference>
<keyword evidence="6 9" id="KW-0456">Lyase</keyword>
<dbReference type="SFLD" id="SFLDG01170">
    <property type="entry name" value="Pyruvoyl-dependent_arginine_de"/>
    <property type="match status" value="1"/>
</dbReference>
<dbReference type="PANTHER" id="PTHR40438:SF1">
    <property type="entry name" value="PYRUVOYL-DEPENDENT ARGININE DECARBOXYLASE"/>
    <property type="match status" value="1"/>
</dbReference>
<protein>
    <recommendedName>
        <fullName evidence="4">Pyruvoyl-dependent arginine decarboxylase AaxB</fullName>
        <ecNumber evidence="3">4.1.1.19</ecNumber>
    </recommendedName>
</protein>
<dbReference type="InterPro" id="IPR016105">
    <property type="entry name" value="Pyr-dep_his/arg-deCO2ase_sand"/>
</dbReference>
<evidence type="ECO:0000256" key="3">
    <source>
        <dbReference type="ARBA" id="ARBA00012426"/>
    </source>
</evidence>
<dbReference type="OrthoDB" id="9783061at2"/>
<evidence type="ECO:0000313" key="10">
    <source>
        <dbReference type="Proteomes" id="UP000001052"/>
    </source>
</evidence>
<comment type="similarity">
    <text evidence="2">Belongs to the pyruvoyl-dependent arginine decarboxylase family.</text>
</comment>
<dbReference type="GO" id="GO:0006527">
    <property type="term" value="P:L-arginine catabolic process"/>
    <property type="evidence" value="ECO:0007669"/>
    <property type="project" value="InterPro"/>
</dbReference>
<evidence type="ECO:0000256" key="6">
    <source>
        <dbReference type="ARBA" id="ARBA00023239"/>
    </source>
</evidence>